<evidence type="ECO:0000313" key="3">
    <source>
        <dbReference type="Proteomes" id="UP000028091"/>
    </source>
</evidence>
<dbReference type="Pfam" id="PF00583">
    <property type="entry name" value="Acetyltransf_1"/>
    <property type="match status" value="1"/>
</dbReference>
<dbReference type="eggNOG" id="COG1247">
    <property type="taxonomic scope" value="Bacteria"/>
</dbReference>
<dbReference type="RefSeq" id="WP_034317399.1">
    <property type="nucleotide sequence ID" value="NZ_JOTP01000001.1"/>
</dbReference>
<comment type="caution">
    <text evidence="2">The sequence shown here is derived from an EMBL/GenBank/DDBJ whole genome shotgun (WGS) entry which is preliminary data.</text>
</comment>
<keyword evidence="2" id="KW-0808">Transferase</keyword>
<dbReference type="SUPFAM" id="SSF55729">
    <property type="entry name" value="Acyl-CoA N-acyltransferases (Nat)"/>
    <property type="match status" value="1"/>
</dbReference>
<gene>
    <name evidence="2" type="ORF">BA70_01995</name>
</gene>
<name>A0A081LGK7_9BACI</name>
<sequence length="184" mass="21334">MKVRHAVHKDIPKIAEIHVKSWQTTYHGIISKEYLDGLNVEEREQSWRTRSLEGTFVVEDADGVFGFASFGKQRDERYSTYDGELYAIYLLQQKQKSGAGIALIAKGVDYLIEKGYKNMMLWVFEQNSAKQFYQKLQPSFVVTSQFELAGENHDEIGYGWELPVLNEHVQRIKLPASNNNERKR</sequence>
<dbReference type="PROSITE" id="PS51186">
    <property type="entry name" value="GNAT"/>
    <property type="match status" value="1"/>
</dbReference>
<dbReference type="GO" id="GO:0016747">
    <property type="term" value="F:acyltransferase activity, transferring groups other than amino-acyl groups"/>
    <property type="evidence" value="ECO:0007669"/>
    <property type="project" value="InterPro"/>
</dbReference>
<dbReference type="OrthoDB" id="5292888at2"/>
<dbReference type="AlphaFoldDB" id="A0A081LGK7"/>
<evidence type="ECO:0000313" key="2">
    <source>
        <dbReference type="EMBL" id="KEP28383.1"/>
    </source>
</evidence>
<dbReference type="EMBL" id="JOTP01000001">
    <property type="protein sequence ID" value="KEP28383.1"/>
    <property type="molecule type" value="Genomic_DNA"/>
</dbReference>
<feature type="domain" description="N-acetyltransferase" evidence="1">
    <location>
        <begin position="1"/>
        <end position="176"/>
    </location>
</feature>
<dbReference type="Proteomes" id="UP000028091">
    <property type="component" value="Unassembled WGS sequence"/>
</dbReference>
<dbReference type="CDD" id="cd04301">
    <property type="entry name" value="NAT_SF"/>
    <property type="match status" value="1"/>
</dbReference>
<dbReference type="Gene3D" id="3.40.630.30">
    <property type="match status" value="1"/>
</dbReference>
<accession>A0A081LGK7</accession>
<protein>
    <submittedName>
        <fullName evidence="2">Acetyltransferase</fullName>
    </submittedName>
</protein>
<dbReference type="InterPro" id="IPR016181">
    <property type="entry name" value="Acyl_CoA_acyltransferase"/>
</dbReference>
<keyword evidence="3" id="KW-1185">Reference proteome</keyword>
<evidence type="ECO:0000259" key="1">
    <source>
        <dbReference type="PROSITE" id="PS51186"/>
    </source>
</evidence>
<reference evidence="2 3" key="1">
    <citation type="submission" date="2012-09" db="EMBL/GenBank/DDBJ databases">
        <title>Genome Sequence of Bacillus sp. DW5-4.</title>
        <authorList>
            <person name="Lai Q."/>
            <person name="Liu Y."/>
            <person name="Shao Z."/>
        </authorList>
    </citation>
    <scope>NUCLEOTIDE SEQUENCE [LARGE SCALE GENOMIC DNA]</scope>
    <source>
        <strain evidence="2 3">DW5-4</strain>
    </source>
</reference>
<dbReference type="InterPro" id="IPR000182">
    <property type="entry name" value="GNAT_dom"/>
</dbReference>
<organism evidence="2 3">
    <name type="scientific">Bacillus zhangzhouensis</name>
    <dbReference type="NCBI Taxonomy" id="1178540"/>
    <lineage>
        <taxon>Bacteria</taxon>
        <taxon>Bacillati</taxon>
        <taxon>Bacillota</taxon>
        <taxon>Bacilli</taxon>
        <taxon>Bacillales</taxon>
        <taxon>Bacillaceae</taxon>
        <taxon>Bacillus</taxon>
    </lineage>
</organism>
<proteinExistence type="predicted"/>